<organism evidence="2 3">
    <name type="scientific">Austropuccinia psidii MF-1</name>
    <dbReference type="NCBI Taxonomy" id="1389203"/>
    <lineage>
        <taxon>Eukaryota</taxon>
        <taxon>Fungi</taxon>
        <taxon>Dikarya</taxon>
        <taxon>Basidiomycota</taxon>
        <taxon>Pucciniomycotina</taxon>
        <taxon>Pucciniomycetes</taxon>
        <taxon>Pucciniales</taxon>
        <taxon>Sphaerophragmiaceae</taxon>
        <taxon>Austropuccinia</taxon>
    </lineage>
</organism>
<dbReference type="CDD" id="cd01647">
    <property type="entry name" value="RT_LTR"/>
    <property type="match status" value="1"/>
</dbReference>
<name>A0A9Q3E784_9BASI</name>
<dbReference type="OrthoDB" id="7733309at2759"/>
<accession>A0A9Q3E784</accession>
<dbReference type="PANTHER" id="PTHR37984:SF5">
    <property type="entry name" value="PROTEIN NYNRIN-LIKE"/>
    <property type="match status" value="1"/>
</dbReference>
<proteinExistence type="predicted"/>
<evidence type="ECO:0000313" key="3">
    <source>
        <dbReference type="Proteomes" id="UP000765509"/>
    </source>
</evidence>
<protein>
    <recommendedName>
        <fullName evidence="1">Reverse transcriptase domain-containing protein</fullName>
    </recommendedName>
</protein>
<comment type="caution">
    <text evidence="2">The sequence shown here is derived from an EMBL/GenBank/DDBJ whole genome shotgun (WGS) entry which is preliminary data.</text>
</comment>
<reference evidence="2" key="1">
    <citation type="submission" date="2021-03" db="EMBL/GenBank/DDBJ databases">
        <title>Draft genome sequence of rust myrtle Austropuccinia psidii MF-1, a brazilian biotype.</title>
        <authorList>
            <person name="Quecine M.C."/>
            <person name="Pachon D.M.R."/>
            <person name="Bonatelli M.L."/>
            <person name="Correr F.H."/>
            <person name="Franceschini L.M."/>
            <person name="Leite T.F."/>
            <person name="Margarido G.R.A."/>
            <person name="Almeida C.A."/>
            <person name="Ferrarezi J.A."/>
            <person name="Labate C.A."/>
        </authorList>
    </citation>
    <scope>NUCLEOTIDE SEQUENCE</scope>
    <source>
        <strain evidence="2">MF-1</strain>
    </source>
</reference>
<dbReference type="InterPro" id="IPR043502">
    <property type="entry name" value="DNA/RNA_pol_sf"/>
</dbReference>
<dbReference type="Pfam" id="PF00078">
    <property type="entry name" value="RVT_1"/>
    <property type="match status" value="1"/>
</dbReference>
<dbReference type="InterPro" id="IPR050951">
    <property type="entry name" value="Retrovirus_Pol_polyprotein"/>
</dbReference>
<dbReference type="Proteomes" id="UP000765509">
    <property type="component" value="Unassembled WGS sequence"/>
</dbReference>
<dbReference type="EMBL" id="AVOT02023561">
    <property type="protein sequence ID" value="MBW0513643.1"/>
    <property type="molecule type" value="Genomic_DNA"/>
</dbReference>
<feature type="domain" description="Reverse transcriptase" evidence="1">
    <location>
        <begin position="258"/>
        <end position="351"/>
    </location>
</feature>
<dbReference type="Gene3D" id="3.30.70.270">
    <property type="match status" value="1"/>
</dbReference>
<evidence type="ECO:0000313" key="2">
    <source>
        <dbReference type="EMBL" id="MBW0513643.1"/>
    </source>
</evidence>
<keyword evidence="3" id="KW-1185">Reference proteome</keyword>
<evidence type="ECO:0000259" key="1">
    <source>
        <dbReference type="Pfam" id="PF00078"/>
    </source>
</evidence>
<dbReference type="PANTHER" id="PTHR37984">
    <property type="entry name" value="PROTEIN CBG26694"/>
    <property type="match status" value="1"/>
</dbReference>
<sequence length="390" mass="44622">MEDIITRTRIGKTWSRAPIKLKMVPNISRDGKRPEKPVFKCHRCGITSHSANTCIKKTKINEVQIIEEVQYTAEKEESAVSEETPVEDYSIDNITAFFEVTEVHNHLPQYSEDCYNLINIQHCRMCMPKPARGKGYTSGASCITSVLINDVEDQVNIDTGEFCTFIGKDYLQIILPEWRNHLLPIEDAIRGHEVDITLNIEEPYPPALRRPAYPASPTAREALEKNIQELIQLGALMNIGNSEDVEMETPVIIAWHNNKSRMVGDFGALNTSTLPYRYPIPRIQETLTQLYKAKYITFMDALRGFYQNVLTPKDKKLLRIITHCGIYEYIRITFGIKNAPAHYQRMMNSILPTELSEGWLIIDLVILSYVLTHGLCTLEDLQKYLTKLQG</sequence>
<dbReference type="AlphaFoldDB" id="A0A9Q3E784"/>
<dbReference type="InterPro" id="IPR000477">
    <property type="entry name" value="RT_dom"/>
</dbReference>
<gene>
    <name evidence="2" type="ORF">O181_053358</name>
</gene>
<dbReference type="InterPro" id="IPR043128">
    <property type="entry name" value="Rev_trsase/Diguanyl_cyclase"/>
</dbReference>
<dbReference type="SUPFAM" id="SSF56672">
    <property type="entry name" value="DNA/RNA polymerases"/>
    <property type="match status" value="1"/>
</dbReference>
<dbReference type="Gene3D" id="3.10.10.10">
    <property type="entry name" value="HIV Type 1 Reverse Transcriptase, subunit A, domain 1"/>
    <property type="match status" value="1"/>
</dbReference>